<protein>
    <recommendedName>
        <fullName evidence="3">DUF222 domain-containing protein</fullName>
    </recommendedName>
</protein>
<dbReference type="RefSeq" id="WP_344736726.1">
    <property type="nucleotide sequence ID" value="NZ_BAAAYU010000001.1"/>
</dbReference>
<keyword evidence="2" id="KW-1185">Reference proteome</keyword>
<evidence type="ECO:0008006" key="3">
    <source>
        <dbReference type="Google" id="ProtNLM"/>
    </source>
</evidence>
<sequence>MFTEAGRDAIRDDLIEWADADDRVIGAALPGRGRGRAAQAWADIELALHVSPDADESSVVADWTREVAGAHGVADTLDEESEGARRRVLLLRSSLVMAVTFRAHARRAASVRGFDAAVEVGRGWLSAAEARSALIAGRGWQATIQLDALRDRVVALCASRHGLETRGGRGADQLPWEVRDALGHARAVALTPAQLNGSRRRLLALLLDEARHIDAALADALAEPLGILSADVAPR</sequence>
<evidence type="ECO:0000313" key="2">
    <source>
        <dbReference type="Proteomes" id="UP001501697"/>
    </source>
</evidence>
<name>A0ABP7ABV2_9MICO</name>
<reference evidence="2" key="1">
    <citation type="journal article" date="2019" name="Int. J. Syst. Evol. Microbiol.">
        <title>The Global Catalogue of Microorganisms (GCM) 10K type strain sequencing project: providing services to taxonomists for standard genome sequencing and annotation.</title>
        <authorList>
            <consortium name="The Broad Institute Genomics Platform"/>
            <consortium name="The Broad Institute Genome Sequencing Center for Infectious Disease"/>
            <person name="Wu L."/>
            <person name="Ma J."/>
        </authorList>
    </citation>
    <scope>NUCLEOTIDE SEQUENCE [LARGE SCALE GENOMIC DNA]</scope>
    <source>
        <strain evidence="2">JCM 16544</strain>
    </source>
</reference>
<evidence type="ECO:0000313" key="1">
    <source>
        <dbReference type="EMBL" id="GAA3628882.1"/>
    </source>
</evidence>
<proteinExistence type="predicted"/>
<organism evidence="1 2">
    <name type="scientific">Microbacterium awajiense</name>
    <dbReference type="NCBI Taxonomy" id="415214"/>
    <lineage>
        <taxon>Bacteria</taxon>
        <taxon>Bacillati</taxon>
        <taxon>Actinomycetota</taxon>
        <taxon>Actinomycetes</taxon>
        <taxon>Micrococcales</taxon>
        <taxon>Microbacteriaceae</taxon>
        <taxon>Microbacterium</taxon>
    </lineage>
</organism>
<dbReference type="Proteomes" id="UP001501697">
    <property type="component" value="Unassembled WGS sequence"/>
</dbReference>
<gene>
    <name evidence="1" type="ORF">GCM10022200_09350</name>
</gene>
<accession>A0ABP7ABV2</accession>
<dbReference type="EMBL" id="BAAAYU010000001">
    <property type="protein sequence ID" value="GAA3628882.1"/>
    <property type="molecule type" value="Genomic_DNA"/>
</dbReference>
<comment type="caution">
    <text evidence="1">The sequence shown here is derived from an EMBL/GenBank/DDBJ whole genome shotgun (WGS) entry which is preliminary data.</text>
</comment>